<dbReference type="AlphaFoldDB" id="A0AAV7U4V7"/>
<feature type="region of interest" description="Disordered" evidence="1">
    <location>
        <begin position="13"/>
        <end position="47"/>
    </location>
</feature>
<comment type="caution">
    <text evidence="2">The sequence shown here is derived from an EMBL/GenBank/DDBJ whole genome shotgun (WGS) entry which is preliminary data.</text>
</comment>
<dbReference type="EMBL" id="JANPWB010000005">
    <property type="protein sequence ID" value="KAJ1184099.1"/>
    <property type="molecule type" value="Genomic_DNA"/>
</dbReference>
<gene>
    <name evidence="2" type="ORF">NDU88_000909</name>
</gene>
<reference evidence="2" key="1">
    <citation type="journal article" date="2022" name="bioRxiv">
        <title>Sequencing and chromosome-scale assembly of the giantPleurodeles waltlgenome.</title>
        <authorList>
            <person name="Brown T."/>
            <person name="Elewa A."/>
            <person name="Iarovenko S."/>
            <person name="Subramanian E."/>
            <person name="Araus A.J."/>
            <person name="Petzold A."/>
            <person name="Susuki M."/>
            <person name="Suzuki K.-i.T."/>
            <person name="Hayashi T."/>
            <person name="Toyoda A."/>
            <person name="Oliveira C."/>
            <person name="Osipova E."/>
            <person name="Leigh N.D."/>
            <person name="Simon A."/>
            <person name="Yun M.H."/>
        </authorList>
    </citation>
    <scope>NUCLEOTIDE SEQUENCE</scope>
    <source>
        <strain evidence="2">20211129_DDA</strain>
        <tissue evidence="2">Liver</tissue>
    </source>
</reference>
<evidence type="ECO:0000313" key="3">
    <source>
        <dbReference type="Proteomes" id="UP001066276"/>
    </source>
</evidence>
<proteinExistence type="predicted"/>
<accession>A0AAV7U4V7</accession>
<feature type="compositionally biased region" description="Basic residues" evidence="1">
    <location>
        <begin position="17"/>
        <end position="26"/>
    </location>
</feature>
<evidence type="ECO:0000256" key="1">
    <source>
        <dbReference type="SAM" id="MobiDB-lite"/>
    </source>
</evidence>
<feature type="compositionally biased region" description="Basic and acidic residues" evidence="1">
    <location>
        <begin position="27"/>
        <end position="45"/>
    </location>
</feature>
<keyword evidence="3" id="KW-1185">Reference proteome</keyword>
<protein>
    <submittedName>
        <fullName evidence="2">Uncharacterized protein</fullName>
    </submittedName>
</protein>
<dbReference type="Proteomes" id="UP001066276">
    <property type="component" value="Chromosome 3_1"/>
</dbReference>
<evidence type="ECO:0000313" key="2">
    <source>
        <dbReference type="EMBL" id="KAJ1184099.1"/>
    </source>
</evidence>
<sequence length="96" mass="10827">MLIRKQFGSLMGSVTAGRRRVRRGSRKTSDVPQKKLKQVRERDQEAGQTAQTLMAGCSRKPQLYLTVVATGKSRISVQWWETRAHRGTERLEEGGG</sequence>
<organism evidence="2 3">
    <name type="scientific">Pleurodeles waltl</name>
    <name type="common">Iberian ribbed newt</name>
    <dbReference type="NCBI Taxonomy" id="8319"/>
    <lineage>
        <taxon>Eukaryota</taxon>
        <taxon>Metazoa</taxon>
        <taxon>Chordata</taxon>
        <taxon>Craniata</taxon>
        <taxon>Vertebrata</taxon>
        <taxon>Euteleostomi</taxon>
        <taxon>Amphibia</taxon>
        <taxon>Batrachia</taxon>
        <taxon>Caudata</taxon>
        <taxon>Salamandroidea</taxon>
        <taxon>Salamandridae</taxon>
        <taxon>Pleurodelinae</taxon>
        <taxon>Pleurodeles</taxon>
    </lineage>
</organism>
<name>A0AAV7U4V7_PLEWA</name>